<evidence type="ECO:0000256" key="4">
    <source>
        <dbReference type="ARBA" id="ARBA00022833"/>
    </source>
</evidence>
<evidence type="ECO:0000256" key="3">
    <source>
        <dbReference type="ARBA" id="ARBA00022771"/>
    </source>
</evidence>
<dbReference type="InterPro" id="IPR001965">
    <property type="entry name" value="Znf_PHD"/>
</dbReference>
<dbReference type="GeneID" id="34571153"/>
<feature type="compositionally biased region" description="Low complexity" evidence="7">
    <location>
        <begin position="116"/>
        <end position="125"/>
    </location>
</feature>
<dbReference type="GO" id="GO:0005634">
    <property type="term" value="C:nucleus"/>
    <property type="evidence" value="ECO:0007669"/>
    <property type="project" value="UniProtKB-SubCell"/>
</dbReference>
<dbReference type="InterPro" id="IPR019786">
    <property type="entry name" value="Zinc_finger_PHD-type_CS"/>
</dbReference>
<feature type="region of interest" description="Disordered" evidence="7">
    <location>
        <begin position="193"/>
        <end position="233"/>
    </location>
</feature>
<dbReference type="OrthoDB" id="5863171at2759"/>
<comment type="caution">
    <text evidence="9">The sequence shown here is derived from an EMBL/GenBank/DDBJ whole genome shotgun (WGS) entry which is preliminary data.</text>
</comment>
<keyword evidence="10" id="KW-1185">Reference proteome</keyword>
<dbReference type="AlphaFoldDB" id="A0A1F5LXD8"/>
<dbReference type="CDD" id="cd15502">
    <property type="entry name" value="PHD_Phf1p_Phf2p_like"/>
    <property type="match status" value="1"/>
</dbReference>
<reference evidence="9 10" key="1">
    <citation type="journal article" date="2016" name="Sci. Rep.">
        <title>Penicillium arizonense, a new, genome sequenced fungal species, reveals a high chemical diversity in secreted metabolites.</title>
        <authorList>
            <person name="Grijseels S."/>
            <person name="Nielsen J.C."/>
            <person name="Randelovic M."/>
            <person name="Nielsen J."/>
            <person name="Nielsen K.F."/>
            <person name="Workman M."/>
            <person name="Frisvad J.C."/>
        </authorList>
    </citation>
    <scope>NUCLEOTIDE SEQUENCE [LARGE SCALE GENOMIC DNA]</scope>
    <source>
        <strain evidence="9 10">CBS 141311</strain>
    </source>
</reference>
<dbReference type="GO" id="GO:0003677">
    <property type="term" value="F:DNA binding"/>
    <property type="evidence" value="ECO:0007669"/>
    <property type="project" value="TreeGrafter"/>
</dbReference>
<dbReference type="Proteomes" id="UP000177622">
    <property type="component" value="Unassembled WGS sequence"/>
</dbReference>
<dbReference type="GO" id="GO:0045814">
    <property type="term" value="P:negative regulation of gene expression, epigenetic"/>
    <property type="evidence" value="ECO:0007669"/>
    <property type="project" value="TreeGrafter"/>
</dbReference>
<comment type="subcellular location">
    <subcellularLocation>
        <location evidence="1">Nucleus</location>
    </subcellularLocation>
</comment>
<keyword evidence="3 6" id="KW-0863">Zinc-finger</keyword>
<dbReference type="GO" id="GO:0003682">
    <property type="term" value="F:chromatin binding"/>
    <property type="evidence" value="ECO:0007669"/>
    <property type="project" value="TreeGrafter"/>
</dbReference>
<evidence type="ECO:0000313" key="9">
    <source>
        <dbReference type="EMBL" id="OGE57666.1"/>
    </source>
</evidence>
<dbReference type="GO" id="GO:0008270">
    <property type="term" value="F:zinc ion binding"/>
    <property type="evidence" value="ECO:0007669"/>
    <property type="project" value="UniProtKB-KW"/>
</dbReference>
<dbReference type="Gene3D" id="3.30.40.10">
    <property type="entry name" value="Zinc/RING finger domain, C3HC4 (zinc finger)"/>
    <property type="match status" value="1"/>
</dbReference>
<evidence type="ECO:0000256" key="7">
    <source>
        <dbReference type="SAM" id="MobiDB-lite"/>
    </source>
</evidence>
<dbReference type="EMBL" id="LXJU01000001">
    <property type="protein sequence ID" value="OGE57666.1"/>
    <property type="molecule type" value="Genomic_DNA"/>
</dbReference>
<protein>
    <recommendedName>
        <fullName evidence="8">PHD-type domain-containing protein</fullName>
    </recommendedName>
</protein>
<feature type="region of interest" description="Disordered" evidence="7">
    <location>
        <begin position="482"/>
        <end position="504"/>
    </location>
</feature>
<dbReference type="PROSITE" id="PS01359">
    <property type="entry name" value="ZF_PHD_1"/>
    <property type="match status" value="1"/>
</dbReference>
<feature type="compositionally biased region" description="Polar residues" evidence="7">
    <location>
        <begin position="334"/>
        <end position="350"/>
    </location>
</feature>
<feature type="region of interest" description="Disordered" evidence="7">
    <location>
        <begin position="242"/>
        <end position="261"/>
    </location>
</feature>
<dbReference type="STRING" id="1835702.A0A1F5LXD8"/>
<name>A0A1F5LXD8_PENAI</name>
<feature type="compositionally biased region" description="Basic residues" evidence="7">
    <location>
        <begin position="198"/>
        <end position="217"/>
    </location>
</feature>
<feature type="compositionally biased region" description="Polar residues" evidence="7">
    <location>
        <begin position="218"/>
        <end position="230"/>
    </location>
</feature>
<dbReference type="PANTHER" id="PTHR12628:SF10">
    <property type="entry name" value="HOMEOBOX DOMAIN-CONTAINING PROTEIN"/>
    <property type="match status" value="1"/>
</dbReference>
<evidence type="ECO:0000259" key="8">
    <source>
        <dbReference type="PROSITE" id="PS50016"/>
    </source>
</evidence>
<organism evidence="9 10">
    <name type="scientific">Penicillium arizonense</name>
    <dbReference type="NCBI Taxonomy" id="1835702"/>
    <lineage>
        <taxon>Eukaryota</taxon>
        <taxon>Fungi</taxon>
        <taxon>Dikarya</taxon>
        <taxon>Ascomycota</taxon>
        <taxon>Pezizomycotina</taxon>
        <taxon>Eurotiomycetes</taxon>
        <taxon>Eurotiomycetidae</taxon>
        <taxon>Eurotiales</taxon>
        <taxon>Aspergillaceae</taxon>
        <taxon>Penicillium</taxon>
    </lineage>
</organism>
<dbReference type="PANTHER" id="PTHR12628">
    <property type="entry name" value="POLYCOMB-LIKE TRANSCRIPTION FACTOR"/>
    <property type="match status" value="1"/>
</dbReference>
<evidence type="ECO:0000256" key="6">
    <source>
        <dbReference type="PROSITE-ProRule" id="PRU00146"/>
    </source>
</evidence>
<keyword evidence="2" id="KW-0479">Metal-binding</keyword>
<dbReference type="RefSeq" id="XP_022493089.1">
    <property type="nucleotide sequence ID" value="XM_022626419.1"/>
</dbReference>
<evidence type="ECO:0000256" key="5">
    <source>
        <dbReference type="ARBA" id="ARBA00023242"/>
    </source>
</evidence>
<dbReference type="InterPro" id="IPR013083">
    <property type="entry name" value="Znf_RING/FYVE/PHD"/>
</dbReference>
<gene>
    <name evidence="9" type="ORF">PENARI_c001G03738</name>
</gene>
<evidence type="ECO:0000256" key="1">
    <source>
        <dbReference type="ARBA" id="ARBA00004123"/>
    </source>
</evidence>
<feature type="region of interest" description="Disordered" evidence="7">
    <location>
        <begin position="290"/>
        <end position="371"/>
    </location>
</feature>
<accession>A0A1F5LXD8</accession>
<feature type="compositionally biased region" description="Polar residues" evidence="7">
    <location>
        <begin position="359"/>
        <end position="370"/>
    </location>
</feature>
<dbReference type="SMART" id="SM00249">
    <property type="entry name" value="PHD"/>
    <property type="match status" value="1"/>
</dbReference>
<dbReference type="InterPro" id="IPR019787">
    <property type="entry name" value="Znf_PHD-finger"/>
</dbReference>
<dbReference type="Pfam" id="PF00628">
    <property type="entry name" value="PHD"/>
    <property type="match status" value="1"/>
</dbReference>
<feature type="compositionally biased region" description="Polar residues" evidence="7">
    <location>
        <begin position="92"/>
        <end position="106"/>
    </location>
</feature>
<evidence type="ECO:0000313" key="10">
    <source>
        <dbReference type="Proteomes" id="UP000177622"/>
    </source>
</evidence>
<keyword evidence="5" id="KW-0539">Nucleus</keyword>
<sequence>MRVSATFMDLPAPDIHPGVPKNVLEGQIFNHADVAQGIPPPSLPWERLAPGDATLSEKETPSTVLQAVSQQRHFNNENVPLDVQHVDAVATPSPNRTRSGRSVQKPTTHDAEKAAMKQSSKSAKLSTKKRQRTKSQINILCTSCNRGNSPSNNLIVLCDECDTPWHQKCHDPNIGNEVIETVEAEWVCSECKPEQRSAKRQKHTSTRGRKPATKRSPRTTSVPQTPSQPYKSAERQQLVLPAAGAMARSKSRVGGEALSEDERRTYLTSLSHAELVELLVDASRDFPRFPMFPSNLQPDSQESDQSSQPATAPTPSTKTTKASPKNGDRAFSVTVETPATEETSRRTPTGRTLDRRTRSTTGSPDMSSDPTFRAARAATAAIRNASYNVYEGGNPIISSRNGLPDRPLFPDEVSRSESLLGVSLFGAPSAPVKNAPASVQTGGHRSTPAPRASMASDFVDTLASSTPAGEDVGTPFNTMHKAPSKMMMRPPSPVSFSGNDSDNDSADYRAYADAGEGFNASLAVDDRDIMAEAEDYPTFSHSVRWKK</sequence>
<feature type="region of interest" description="Disordered" evidence="7">
    <location>
        <begin position="90"/>
        <end position="132"/>
    </location>
</feature>
<dbReference type="PROSITE" id="PS50016">
    <property type="entry name" value="ZF_PHD_2"/>
    <property type="match status" value="1"/>
</dbReference>
<dbReference type="SUPFAM" id="SSF57903">
    <property type="entry name" value="FYVE/PHD zinc finger"/>
    <property type="match status" value="1"/>
</dbReference>
<feature type="domain" description="PHD-type" evidence="8">
    <location>
        <begin position="138"/>
        <end position="194"/>
    </location>
</feature>
<proteinExistence type="predicted"/>
<dbReference type="InterPro" id="IPR011011">
    <property type="entry name" value="Znf_FYVE_PHD"/>
</dbReference>
<feature type="compositionally biased region" description="Low complexity" evidence="7">
    <location>
        <begin position="297"/>
        <end position="325"/>
    </location>
</feature>
<keyword evidence="4" id="KW-0862">Zinc</keyword>
<evidence type="ECO:0000256" key="2">
    <source>
        <dbReference type="ARBA" id="ARBA00022723"/>
    </source>
</evidence>